<comment type="caution">
    <text evidence="9">The sequence shown here is derived from an EMBL/GenBank/DDBJ whole genome shotgun (WGS) entry which is preliminary data.</text>
</comment>
<feature type="transmembrane region" description="Helical" evidence="7">
    <location>
        <begin position="216"/>
        <end position="240"/>
    </location>
</feature>
<dbReference type="InterPro" id="IPR052337">
    <property type="entry name" value="SAT4-like"/>
</dbReference>
<evidence type="ECO:0000313" key="9">
    <source>
        <dbReference type="EMBL" id="KAL0630850.1"/>
    </source>
</evidence>
<feature type="transmembrane region" description="Helical" evidence="7">
    <location>
        <begin position="135"/>
        <end position="156"/>
    </location>
</feature>
<gene>
    <name evidence="9" type="ORF">Q9L58_010297</name>
</gene>
<dbReference type="EMBL" id="JBBBZM010000362">
    <property type="protein sequence ID" value="KAL0630850.1"/>
    <property type="molecule type" value="Genomic_DNA"/>
</dbReference>
<evidence type="ECO:0000256" key="3">
    <source>
        <dbReference type="ARBA" id="ARBA00022989"/>
    </source>
</evidence>
<comment type="similarity">
    <text evidence="5">Belongs to the SAT4 family.</text>
</comment>
<name>A0ABR3G4Y5_9PEZI</name>
<sequence>MALGPLLFSVEFSLLAFSTIFLVLRFYCRKVIVKNLGPDDWFMLVALSGLDFDWLDSLLTNPITIAILNVFQVHFGTGVHIAELMLRPNLLGNYISTLKVWYSYNILYLFTLFYVKISIIAFYRRLSPSQGYQIALKITAVFVAVYTVAMALTIVLECPQDLTRNWSPSYPEGCHNKVPALYTQAAANIFSDITILLLPLPSLLQLQVNRRKRIALILIFSTGGVAVLASIVRINALYIFQHSTDLAYDGIFLLIWSSVEINVAIISASAPSLQPLVKSIIDGSTLSKSGYNRSGFSSGANAGHGGSHVPGNQIPLESYSGPGRDARIITNVTGRGMGESEESIVMKSGIMRTTDVRVEIVGDARSDVESEV</sequence>
<organism evidence="9 10">
    <name type="scientific">Discina gigas</name>
    <dbReference type="NCBI Taxonomy" id="1032678"/>
    <lineage>
        <taxon>Eukaryota</taxon>
        <taxon>Fungi</taxon>
        <taxon>Dikarya</taxon>
        <taxon>Ascomycota</taxon>
        <taxon>Pezizomycotina</taxon>
        <taxon>Pezizomycetes</taxon>
        <taxon>Pezizales</taxon>
        <taxon>Discinaceae</taxon>
        <taxon>Discina</taxon>
    </lineage>
</organism>
<dbReference type="PANTHER" id="PTHR33048:SF47">
    <property type="entry name" value="INTEGRAL MEMBRANE PROTEIN-RELATED"/>
    <property type="match status" value="1"/>
</dbReference>
<evidence type="ECO:0000256" key="2">
    <source>
        <dbReference type="ARBA" id="ARBA00022692"/>
    </source>
</evidence>
<accession>A0ABR3G4Y5</accession>
<protein>
    <recommendedName>
        <fullName evidence="8">Rhodopsin domain-containing protein</fullName>
    </recommendedName>
</protein>
<evidence type="ECO:0000313" key="10">
    <source>
        <dbReference type="Proteomes" id="UP001447188"/>
    </source>
</evidence>
<comment type="subcellular location">
    <subcellularLocation>
        <location evidence="1">Membrane</location>
        <topology evidence="1">Multi-pass membrane protein</topology>
    </subcellularLocation>
</comment>
<proteinExistence type="inferred from homology"/>
<evidence type="ECO:0000259" key="8">
    <source>
        <dbReference type="Pfam" id="PF20684"/>
    </source>
</evidence>
<evidence type="ECO:0000256" key="5">
    <source>
        <dbReference type="ARBA" id="ARBA00038359"/>
    </source>
</evidence>
<feature type="transmembrane region" description="Helical" evidence="7">
    <location>
        <begin position="246"/>
        <end position="268"/>
    </location>
</feature>
<reference evidence="9 10" key="1">
    <citation type="submission" date="2024-02" db="EMBL/GenBank/DDBJ databases">
        <title>Discinaceae phylogenomics.</title>
        <authorList>
            <person name="Dirks A.C."/>
            <person name="James T.Y."/>
        </authorList>
    </citation>
    <scope>NUCLEOTIDE SEQUENCE [LARGE SCALE GENOMIC DNA]</scope>
    <source>
        <strain evidence="9 10">ACD0624</strain>
    </source>
</reference>
<feature type="transmembrane region" description="Helical" evidence="7">
    <location>
        <begin position="6"/>
        <end position="27"/>
    </location>
</feature>
<keyword evidence="4 7" id="KW-0472">Membrane</keyword>
<feature type="domain" description="Rhodopsin" evidence="8">
    <location>
        <begin position="24"/>
        <end position="278"/>
    </location>
</feature>
<dbReference type="PANTHER" id="PTHR33048">
    <property type="entry name" value="PTH11-LIKE INTEGRAL MEMBRANE PROTEIN (AFU_ORTHOLOGUE AFUA_5G11245)"/>
    <property type="match status" value="1"/>
</dbReference>
<dbReference type="InterPro" id="IPR049326">
    <property type="entry name" value="Rhodopsin_dom_fungi"/>
</dbReference>
<keyword evidence="10" id="KW-1185">Reference proteome</keyword>
<evidence type="ECO:0000256" key="4">
    <source>
        <dbReference type="ARBA" id="ARBA00023136"/>
    </source>
</evidence>
<dbReference type="Pfam" id="PF20684">
    <property type="entry name" value="Fung_rhodopsin"/>
    <property type="match status" value="1"/>
</dbReference>
<dbReference type="Proteomes" id="UP001447188">
    <property type="component" value="Unassembled WGS sequence"/>
</dbReference>
<evidence type="ECO:0000256" key="6">
    <source>
        <dbReference type="SAM" id="MobiDB-lite"/>
    </source>
</evidence>
<feature type="transmembrane region" description="Helical" evidence="7">
    <location>
        <begin position="102"/>
        <end position="123"/>
    </location>
</feature>
<evidence type="ECO:0000256" key="7">
    <source>
        <dbReference type="SAM" id="Phobius"/>
    </source>
</evidence>
<evidence type="ECO:0000256" key="1">
    <source>
        <dbReference type="ARBA" id="ARBA00004141"/>
    </source>
</evidence>
<keyword evidence="2 7" id="KW-0812">Transmembrane</keyword>
<keyword evidence="3 7" id="KW-1133">Transmembrane helix</keyword>
<feature type="region of interest" description="Disordered" evidence="6">
    <location>
        <begin position="301"/>
        <end position="322"/>
    </location>
</feature>